<proteinExistence type="predicted"/>
<evidence type="ECO:0000259" key="3">
    <source>
        <dbReference type="Pfam" id="PF16344"/>
    </source>
</evidence>
<name>A0A4Q1JKR2_9BACT</name>
<organism evidence="4 5">
    <name type="scientific">Ancylomarina salipaludis</name>
    <dbReference type="NCBI Taxonomy" id="2501299"/>
    <lineage>
        <taxon>Bacteria</taxon>
        <taxon>Pseudomonadati</taxon>
        <taxon>Bacteroidota</taxon>
        <taxon>Bacteroidia</taxon>
        <taxon>Marinilabiliales</taxon>
        <taxon>Marinifilaceae</taxon>
        <taxon>Ancylomarina</taxon>
    </lineage>
</organism>
<comment type="caution">
    <text evidence="4">The sequence shown here is derived from an EMBL/GenBank/DDBJ whole genome shotgun (WGS) entry which is preliminary data.</text>
</comment>
<dbReference type="GO" id="GO:0016989">
    <property type="term" value="F:sigma factor antagonist activity"/>
    <property type="evidence" value="ECO:0007669"/>
    <property type="project" value="TreeGrafter"/>
</dbReference>
<sequence>MNKNNIHIDWRILRESVVGQLSVEQKKQLDSWLSASSENQKYYEKAIRFYKEQEKSDVQNELDYQSAFDSFLKQTNLEKKNKLRFIKVAASMALIIASGWIGLTVLTGVPDYQTISDAKLINAKEGKVELILSSGKKVFFEKEGEVSILEKDGEIKKKQGVVDYSAFSKMKDELTQLNTVKIPRGTDFKLVLSDSTVVWLNAESSITYPVKFSGDSRKVAISGEVYFDVTHDKSKPFVVETEATKVKVLGTKFNIKAYQGDEAIYTTLLEGQVLVENSFGRKVIIKPDEQAITGTSADIEVREVDASREIDWMMGLFEFEDEKLGDILDELARWYDLKIFFESEDLKGYEFTGTLRKYDDLNQLLQLLEMTRSVKFYVNDDVVLVKKVHQMSNK</sequence>
<dbReference type="OrthoDB" id="676789at2"/>
<feature type="domain" description="FecR protein" evidence="2">
    <location>
        <begin position="180"/>
        <end position="273"/>
    </location>
</feature>
<evidence type="ECO:0000259" key="2">
    <source>
        <dbReference type="Pfam" id="PF04773"/>
    </source>
</evidence>
<dbReference type="Gene3D" id="3.55.50.30">
    <property type="match status" value="1"/>
</dbReference>
<dbReference type="Gene3D" id="2.60.120.1440">
    <property type="match status" value="1"/>
</dbReference>
<dbReference type="Proteomes" id="UP000289703">
    <property type="component" value="Unassembled WGS sequence"/>
</dbReference>
<feature type="domain" description="Protein FecR C-terminal" evidence="3">
    <location>
        <begin position="317"/>
        <end position="384"/>
    </location>
</feature>
<evidence type="ECO:0000313" key="4">
    <source>
        <dbReference type="EMBL" id="RXQ93947.1"/>
    </source>
</evidence>
<evidence type="ECO:0000313" key="5">
    <source>
        <dbReference type="Proteomes" id="UP000289703"/>
    </source>
</evidence>
<dbReference type="PANTHER" id="PTHR30273:SF2">
    <property type="entry name" value="PROTEIN FECR"/>
    <property type="match status" value="1"/>
</dbReference>
<dbReference type="Pfam" id="PF16344">
    <property type="entry name" value="FecR_C"/>
    <property type="match status" value="1"/>
</dbReference>
<protein>
    <submittedName>
        <fullName evidence="4">FecR family protein</fullName>
    </submittedName>
</protein>
<keyword evidence="1" id="KW-0472">Membrane</keyword>
<dbReference type="EMBL" id="SAXA01000008">
    <property type="protein sequence ID" value="RXQ93947.1"/>
    <property type="molecule type" value="Genomic_DNA"/>
</dbReference>
<keyword evidence="5" id="KW-1185">Reference proteome</keyword>
<gene>
    <name evidence="4" type="ORF">EO244_10240</name>
</gene>
<dbReference type="InterPro" id="IPR032508">
    <property type="entry name" value="FecR_C"/>
</dbReference>
<dbReference type="InterPro" id="IPR006860">
    <property type="entry name" value="FecR"/>
</dbReference>
<evidence type="ECO:0000256" key="1">
    <source>
        <dbReference type="SAM" id="Phobius"/>
    </source>
</evidence>
<dbReference type="FunFam" id="2.60.120.1440:FF:000001">
    <property type="entry name" value="Putative anti-sigma factor"/>
    <property type="match status" value="1"/>
</dbReference>
<dbReference type="PANTHER" id="PTHR30273">
    <property type="entry name" value="PERIPLASMIC SIGNAL SENSOR AND SIGMA FACTOR ACTIVATOR FECR-RELATED"/>
    <property type="match status" value="1"/>
</dbReference>
<dbReference type="AlphaFoldDB" id="A0A4Q1JKR2"/>
<keyword evidence="1" id="KW-1133">Transmembrane helix</keyword>
<dbReference type="Pfam" id="PF04773">
    <property type="entry name" value="FecR"/>
    <property type="match status" value="1"/>
</dbReference>
<reference evidence="4 5" key="1">
    <citation type="submission" date="2019-01" db="EMBL/GenBank/DDBJ databases">
        <title>Ancylomarina salipaludis sp. nov., isolated from a salt marsh.</title>
        <authorList>
            <person name="Yoon J.-H."/>
        </authorList>
    </citation>
    <scope>NUCLEOTIDE SEQUENCE [LARGE SCALE GENOMIC DNA]</scope>
    <source>
        <strain evidence="4 5">SHSM-M15</strain>
    </source>
</reference>
<dbReference type="InterPro" id="IPR012373">
    <property type="entry name" value="Ferrdict_sens_TM"/>
</dbReference>
<keyword evidence="1" id="KW-0812">Transmembrane</keyword>
<accession>A0A4Q1JKR2</accession>
<dbReference type="RefSeq" id="WP_129254580.1">
    <property type="nucleotide sequence ID" value="NZ_SAXA01000008.1"/>
</dbReference>
<feature type="transmembrane region" description="Helical" evidence="1">
    <location>
        <begin position="88"/>
        <end position="109"/>
    </location>
</feature>